<dbReference type="AlphaFoldDB" id="A0ABC9SEA3"/>
<comment type="caution">
    <text evidence="1">The sequence shown here is derived from an EMBL/GenBank/DDBJ whole genome shotgun (WGS) entry which is preliminary data.</text>
</comment>
<evidence type="ECO:0000313" key="2">
    <source>
        <dbReference type="Proteomes" id="UP000012166"/>
    </source>
</evidence>
<dbReference type="Proteomes" id="UP000012166">
    <property type="component" value="Unassembled WGS sequence"/>
</dbReference>
<proteinExistence type="predicted"/>
<accession>A0ABC9SEA3</accession>
<reference evidence="1 2" key="1">
    <citation type="submission" date="2013-01" db="EMBL/GenBank/DDBJ databases">
        <authorList>
            <person name="Harkins D.M."/>
            <person name="Durkin A.S."/>
            <person name="Brinkac L.M."/>
            <person name="Haft D.H."/>
            <person name="Selengut J.D."/>
            <person name="Sanka R."/>
            <person name="DePew J."/>
            <person name="Purushe J."/>
            <person name="Hartskeerl R.A."/>
            <person name="Ahmed A."/>
            <person name="van der Linden H."/>
            <person name="Goris M.G.A."/>
            <person name="Vinetz J.M."/>
            <person name="Sutton G.G."/>
            <person name="Nierman W.C."/>
            <person name="Fouts D.E."/>
        </authorList>
    </citation>
    <scope>NUCLEOTIDE SEQUENCE [LARGE SCALE GENOMIC DNA]</scope>
    <source>
        <strain evidence="1 2">Brem 328</strain>
    </source>
</reference>
<gene>
    <name evidence="1" type="ORF">LEP1GSC056_0832</name>
</gene>
<dbReference type="EMBL" id="AHMS02000040">
    <property type="protein sequence ID" value="EMN16021.1"/>
    <property type="molecule type" value="Genomic_DNA"/>
</dbReference>
<name>A0ABC9SEA3_LEPBO</name>
<organism evidence="1 2">
    <name type="scientific">Leptospira borgpetersenii str. Brem 328</name>
    <dbReference type="NCBI Taxonomy" id="1049780"/>
    <lineage>
        <taxon>Bacteria</taxon>
        <taxon>Pseudomonadati</taxon>
        <taxon>Spirochaetota</taxon>
        <taxon>Spirochaetia</taxon>
        <taxon>Leptospirales</taxon>
        <taxon>Leptospiraceae</taxon>
        <taxon>Leptospira</taxon>
    </lineage>
</organism>
<sequence>MAEKESSVGKWQKEFFENIHLFQRSGMTEEEAKRFFKNFYISLR</sequence>
<evidence type="ECO:0000313" key="1">
    <source>
        <dbReference type="EMBL" id="EMN16021.1"/>
    </source>
</evidence>
<protein>
    <submittedName>
        <fullName evidence="1">Uncharacterized protein</fullName>
    </submittedName>
</protein>